<feature type="domain" description="DUF3048" evidence="2">
    <location>
        <begin position="266"/>
        <end position="374"/>
    </location>
</feature>
<name>A0A0G0AP44_9BACT</name>
<evidence type="ECO:0000259" key="2">
    <source>
        <dbReference type="Pfam" id="PF17479"/>
    </source>
</evidence>
<dbReference type="InterPro" id="IPR021416">
    <property type="entry name" value="DUF3048_N"/>
</dbReference>
<comment type="caution">
    <text evidence="3">The sequence shown here is derived from an EMBL/GenBank/DDBJ whole genome shotgun (WGS) entry which is preliminary data.</text>
</comment>
<dbReference type="InterPro" id="IPR035328">
    <property type="entry name" value="DUF3048_C"/>
</dbReference>
<reference evidence="3 4" key="1">
    <citation type="journal article" date="2015" name="Nature">
        <title>rRNA introns, odd ribosomes, and small enigmatic genomes across a large radiation of phyla.</title>
        <authorList>
            <person name="Brown C.T."/>
            <person name="Hug L.A."/>
            <person name="Thomas B.C."/>
            <person name="Sharon I."/>
            <person name="Castelle C.J."/>
            <person name="Singh A."/>
            <person name="Wilkins M.J."/>
            <person name="Williams K.H."/>
            <person name="Banfield J.F."/>
        </authorList>
    </citation>
    <scope>NUCLEOTIDE SEQUENCE [LARGE SCALE GENOMIC DNA]</scope>
</reference>
<evidence type="ECO:0000259" key="1">
    <source>
        <dbReference type="Pfam" id="PF11258"/>
    </source>
</evidence>
<feature type="domain" description="DUF3048" evidence="1">
    <location>
        <begin position="74"/>
        <end position="164"/>
    </location>
</feature>
<dbReference type="InterPro" id="IPR023158">
    <property type="entry name" value="YerB-like_sf"/>
</dbReference>
<protein>
    <recommendedName>
        <fullName evidence="5">PT repeat-containing protein</fullName>
    </recommendedName>
</protein>
<dbReference type="Pfam" id="PF11258">
    <property type="entry name" value="DUF3048"/>
    <property type="match status" value="1"/>
</dbReference>
<dbReference type="EMBL" id="LBPN01000016">
    <property type="protein sequence ID" value="KKP58793.1"/>
    <property type="molecule type" value="Genomic_DNA"/>
</dbReference>
<dbReference type="SUPFAM" id="SSF159774">
    <property type="entry name" value="YerB-like"/>
    <property type="match status" value="1"/>
</dbReference>
<organism evidence="3 4">
    <name type="scientific">Candidatus Gottesmanbacteria bacterium GW2011_GWA1_34_13</name>
    <dbReference type="NCBI Taxonomy" id="1618434"/>
    <lineage>
        <taxon>Bacteria</taxon>
        <taxon>Candidatus Gottesmaniibacteriota</taxon>
    </lineage>
</organism>
<gene>
    <name evidence="3" type="ORF">UR52_C0016G0007</name>
</gene>
<evidence type="ECO:0008006" key="5">
    <source>
        <dbReference type="Google" id="ProtNLM"/>
    </source>
</evidence>
<dbReference type="Proteomes" id="UP000034176">
    <property type="component" value="Unassembled WGS sequence"/>
</dbReference>
<proteinExistence type="predicted"/>
<sequence length="385" mass="43386">MKNNKLVFIIGSVLLYLVSTGISYAIFTSVGGKTASKPITTPTGKSIVDPSLPKTEVCPLNGAKFTEMERKIWETRRPLAIMIENHEEARPQSGLSYADIIYEAIAEGGITRFMAVNYCGIAAYNIGLAPVRSARTYYVDWVSEYDALYNHVGGAGNCNDDTVDPRAKALCQIQKYDIKDMDQFNIPFPTCTRNYDRLDHEVATEHTMVCYSDKLYELAVKRNWTNVDADGVSWDADFKPWKFKDEPKENEKGTTASIAFVFSGNFTDQYAVQWKYDAVSNTYKRFNGSQEHTDLETKQQLAAKNVVIQFAKETVGVDEHGHMLYGTIGTGKAMIFQDGKAITGTWKKATRTDRTVFYDDKGKEVEFVRGQIWIEVVALDTQIKY</sequence>
<dbReference type="STRING" id="1618434.UR52_C0016G0007"/>
<dbReference type="Pfam" id="PF17479">
    <property type="entry name" value="DUF3048_C"/>
    <property type="match status" value="1"/>
</dbReference>
<accession>A0A0G0AP44</accession>
<evidence type="ECO:0000313" key="3">
    <source>
        <dbReference type="EMBL" id="KKP58793.1"/>
    </source>
</evidence>
<evidence type="ECO:0000313" key="4">
    <source>
        <dbReference type="Proteomes" id="UP000034176"/>
    </source>
</evidence>
<dbReference type="Gene3D" id="3.50.90.10">
    <property type="entry name" value="YerB-like"/>
    <property type="match status" value="1"/>
</dbReference>
<dbReference type="AlphaFoldDB" id="A0A0G0AP44"/>